<evidence type="ECO:0000313" key="2">
    <source>
        <dbReference type="EMBL" id="AWL65590.1"/>
    </source>
</evidence>
<dbReference type="EMBL" id="CP029443">
    <property type="protein sequence ID" value="AWL59882.1"/>
    <property type="molecule type" value="Genomic_DNA"/>
</dbReference>
<dbReference type="AlphaFoldDB" id="A0AAI8J0T4"/>
<reference evidence="3 4" key="1">
    <citation type="submission" date="2018-05" db="EMBL/GenBank/DDBJ databases">
        <title>Klebsiella quasipneumonaiae provides a window into carbapenemase gene transfer, plasmid rearrangements and nosocomial acquisition from the hospital environment.</title>
        <authorList>
            <person name="Mathers A.J."/>
            <person name="Vegesana K."/>
            <person name="Stoesser N."/>
            <person name="Crook D."/>
            <person name="Vaughan A."/>
            <person name="Barry K."/>
            <person name="Parikh H."/>
            <person name="Sebra R."/>
            <person name="Kotay S."/>
            <person name="Walker A.S."/>
            <person name="Sheppard A.E."/>
        </authorList>
    </citation>
    <scope>NUCLEOTIDE SEQUENCE [LARGE SCALE GENOMIC DNA]</scope>
    <source>
        <strain evidence="1 4">CAV1947</strain>
        <strain evidence="2 3">CAV2018</strain>
    </source>
</reference>
<sequence>MTTTELETFFGTPNKAADFFGVSPEAFYQWRKRPGSLIPKGRAAEAAYRTNGKLIFRPELYGKRTARTVLTGMCYSVGSVMRQGSSSLTRLTGQSAMTSRTWRR</sequence>
<dbReference type="InterPro" id="IPR010982">
    <property type="entry name" value="Lambda_DNA-bd_dom_sf"/>
</dbReference>
<evidence type="ECO:0000313" key="1">
    <source>
        <dbReference type="EMBL" id="AWL59882.1"/>
    </source>
</evidence>
<dbReference type="EMBL" id="CP029432">
    <property type="protein sequence ID" value="AWL65590.1"/>
    <property type="molecule type" value="Genomic_DNA"/>
</dbReference>
<organism evidence="2 3">
    <name type="scientific">Klebsiella quasipneumoniae</name>
    <dbReference type="NCBI Taxonomy" id="1463165"/>
    <lineage>
        <taxon>Bacteria</taxon>
        <taxon>Pseudomonadati</taxon>
        <taxon>Pseudomonadota</taxon>
        <taxon>Gammaproteobacteria</taxon>
        <taxon>Enterobacterales</taxon>
        <taxon>Enterobacteriaceae</taxon>
        <taxon>Klebsiella/Raoultella group</taxon>
        <taxon>Klebsiella</taxon>
        <taxon>Klebsiella pneumoniae complex</taxon>
    </lineage>
</organism>
<evidence type="ECO:0000313" key="4">
    <source>
        <dbReference type="Proteomes" id="UP000245760"/>
    </source>
</evidence>
<dbReference type="Proteomes" id="UP000245649">
    <property type="component" value="Chromosome"/>
</dbReference>
<evidence type="ECO:0000313" key="3">
    <source>
        <dbReference type="Proteomes" id="UP000245649"/>
    </source>
</evidence>
<dbReference type="Pfam" id="PF14549">
    <property type="entry name" value="P22_Cro"/>
    <property type="match status" value="1"/>
</dbReference>
<proteinExistence type="predicted"/>
<dbReference type="SUPFAM" id="SSF47413">
    <property type="entry name" value="lambda repressor-like DNA-binding domains"/>
    <property type="match status" value="1"/>
</dbReference>
<dbReference type="Proteomes" id="UP000245760">
    <property type="component" value="Chromosome"/>
</dbReference>
<gene>
    <name evidence="2" type="ORF">DKC00_29550</name>
    <name evidence="1" type="ORF">DKC11_30570</name>
</gene>
<dbReference type="Gene3D" id="1.10.260.40">
    <property type="entry name" value="lambda repressor-like DNA-binding domains"/>
    <property type="match status" value="1"/>
</dbReference>
<protein>
    <recommendedName>
        <fullName evidence="5">Cell division protein</fullName>
    </recommendedName>
</protein>
<accession>A0AAI8J0T4</accession>
<keyword evidence="4" id="KW-1185">Reference proteome</keyword>
<dbReference type="GO" id="GO:0003677">
    <property type="term" value="F:DNA binding"/>
    <property type="evidence" value="ECO:0007669"/>
    <property type="project" value="InterPro"/>
</dbReference>
<name>A0AAI8J0T4_9ENTR</name>
<evidence type="ECO:0008006" key="5">
    <source>
        <dbReference type="Google" id="ProtNLM"/>
    </source>
</evidence>